<feature type="domain" description="Cwf19-like protein C-terminal" evidence="3">
    <location>
        <begin position="493"/>
        <end position="593"/>
    </location>
</feature>
<evidence type="ECO:0000256" key="2">
    <source>
        <dbReference type="SAM" id="MobiDB-lite"/>
    </source>
</evidence>
<dbReference type="Gene3D" id="3.30.428.10">
    <property type="entry name" value="HIT-like"/>
    <property type="match status" value="1"/>
</dbReference>
<dbReference type="AlphaFoldDB" id="A0A1U7LJN8"/>
<reference evidence="5 6" key="1">
    <citation type="submission" date="2016-04" db="EMBL/GenBank/DDBJ databases">
        <title>Evolutionary innovation and constraint leading to complex multicellularity in the Ascomycota.</title>
        <authorList>
            <person name="Cisse O."/>
            <person name="Nguyen A."/>
            <person name="Hewitt D.A."/>
            <person name="Jedd G."/>
            <person name="Stajich J.E."/>
        </authorList>
    </citation>
    <scope>NUCLEOTIDE SEQUENCE [LARGE SCALE GENOMIC DNA]</scope>
    <source>
        <strain evidence="5 6">DAH-3</strain>
    </source>
</reference>
<dbReference type="OrthoDB" id="2113965at2759"/>
<comment type="caution">
    <text evidence="5">The sequence shown here is derived from an EMBL/GenBank/DDBJ whole genome shotgun (WGS) entry which is preliminary data.</text>
</comment>
<evidence type="ECO:0000313" key="6">
    <source>
        <dbReference type="Proteomes" id="UP000186594"/>
    </source>
</evidence>
<feature type="region of interest" description="Disordered" evidence="2">
    <location>
        <begin position="111"/>
        <end position="149"/>
    </location>
</feature>
<dbReference type="Pfam" id="PF04676">
    <property type="entry name" value="CwfJ_C_2"/>
    <property type="match status" value="1"/>
</dbReference>
<dbReference type="GO" id="GO:0005684">
    <property type="term" value="C:U2-type spliceosomal complex"/>
    <property type="evidence" value="ECO:0007669"/>
    <property type="project" value="EnsemblFungi"/>
</dbReference>
<sequence length="599" mass="69092">MYAQASQVPSTLKPGLAKKLHSPTMLKDSDQSQSEKHRHRSLPSHQEKHRNRDDNSNRRKRPRSRSTEYIPSRERSPLIEEDHAEGIDLKSEVQRDAWMTASLNFEISRARQGSSSIPTTEREYQMSTELPSTTPAPAASENSYEIGDGGSDWRMRKLHRIYETALDKDISVEQVAIDHYGSLRLFDEAREEREELGRRKTCGISKTRVTGCLYDKRLEKEGTKVPEVKEEIEKIDQSTLNRLQANILKAKLKGLDVSNLEREYEGVEQKYRRQLNPDVILRLEDTRRMHGTWGNDMTIEEMVREEILTRNQIRGGEGRLLADRIAKDGKFTDSLDYLEENADSLAARVKKDIDLKNQSVAEYKKQHRIVENCPLCHHDSDAPLAPIVSLGSRTYLSLPTLPSLGPGHVLIVPLQHHVNTLQCDEDEWAEIRNFQKCLIKWAESRGKKMIFYELYMNPERHRHAVIECISLPPQTADLAPAYFKEAILGADEEWSQHNKLIDTSHLGKMGFRRKMVEYLPFFHVWFGINEGLGHVIEDGKKWSEAGSWDLGREVCCGLLRLGMEVSRAKGRWSGDDHERVAKFRQSWSKWDWTKMLEQS</sequence>
<feature type="region of interest" description="Disordered" evidence="2">
    <location>
        <begin position="1"/>
        <end position="83"/>
    </location>
</feature>
<dbReference type="EMBL" id="LXFE01002699">
    <property type="protein sequence ID" value="OLL22848.1"/>
    <property type="molecule type" value="Genomic_DNA"/>
</dbReference>
<feature type="compositionally biased region" description="Polar residues" evidence="2">
    <location>
        <begin position="111"/>
        <end position="143"/>
    </location>
</feature>
<evidence type="ECO:0000313" key="5">
    <source>
        <dbReference type="EMBL" id="OLL22848.1"/>
    </source>
</evidence>
<feature type="domain" description="Cwf19-like C-terminal" evidence="4">
    <location>
        <begin position="362"/>
        <end position="484"/>
    </location>
</feature>
<dbReference type="STRING" id="1198029.A0A1U7LJN8"/>
<dbReference type="InterPro" id="IPR006768">
    <property type="entry name" value="Cwf19-like_C_dom-1"/>
</dbReference>
<dbReference type="PANTHER" id="PTHR12072:SF5">
    <property type="entry name" value="CWF19-LIKE PROTEIN 2"/>
    <property type="match status" value="1"/>
</dbReference>
<feature type="compositionally biased region" description="Basic and acidic residues" evidence="2">
    <location>
        <begin position="71"/>
        <end position="83"/>
    </location>
</feature>
<dbReference type="GO" id="GO:0045292">
    <property type="term" value="P:mRNA cis splicing, via spliceosome"/>
    <property type="evidence" value="ECO:0007669"/>
    <property type="project" value="EnsemblFungi"/>
</dbReference>
<dbReference type="Proteomes" id="UP000186594">
    <property type="component" value="Unassembled WGS sequence"/>
</dbReference>
<comment type="similarity">
    <text evidence="1">Belongs to the CWF19 family.</text>
</comment>
<proteinExistence type="inferred from homology"/>
<dbReference type="GO" id="GO:0071014">
    <property type="term" value="C:post-mRNA release spliceosomal complex"/>
    <property type="evidence" value="ECO:0007669"/>
    <property type="project" value="EnsemblFungi"/>
</dbReference>
<evidence type="ECO:0000259" key="3">
    <source>
        <dbReference type="Pfam" id="PF04676"/>
    </source>
</evidence>
<dbReference type="GO" id="GO:0000974">
    <property type="term" value="C:Prp19 complex"/>
    <property type="evidence" value="ECO:0007669"/>
    <property type="project" value="EnsemblFungi"/>
</dbReference>
<dbReference type="PANTHER" id="PTHR12072">
    <property type="entry name" value="CWF19, CELL CYCLE CONTROL PROTEIN"/>
    <property type="match status" value="1"/>
</dbReference>
<name>A0A1U7LJN8_NEOID</name>
<keyword evidence="6" id="KW-1185">Reference proteome</keyword>
<accession>A0A1U7LJN8</accession>
<dbReference type="SUPFAM" id="SSF54197">
    <property type="entry name" value="HIT-like"/>
    <property type="match status" value="1"/>
</dbReference>
<dbReference type="InterPro" id="IPR040194">
    <property type="entry name" value="Cwf19-like"/>
</dbReference>
<evidence type="ECO:0000256" key="1">
    <source>
        <dbReference type="ARBA" id="ARBA00006795"/>
    </source>
</evidence>
<protein>
    <submittedName>
        <fullName evidence="5">Pre-mRNA-splicing factor cwf19</fullName>
    </submittedName>
</protein>
<dbReference type="Pfam" id="PF04677">
    <property type="entry name" value="CwfJ_C_1"/>
    <property type="match status" value="1"/>
</dbReference>
<evidence type="ECO:0000259" key="4">
    <source>
        <dbReference type="Pfam" id="PF04677"/>
    </source>
</evidence>
<gene>
    <name evidence="5" type="ORF">NEOLI_001716</name>
</gene>
<dbReference type="InterPro" id="IPR006767">
    <property type="entry name" value="Cwf19-like_C_dom-2"/>
</dbReference>
<feature type="compositionally biased region" description="Polar residues" evidence="2">
    <location>
        <begin position="1"/>
        <end position="10"/>
    </location>
</feature>
<dbReference type="InterPro" id="IPR036265">
    <property type="entry name" value="HIT-like_sf"/>
</dbReference>
<dbReference type="OMA" id="MQEPSAL"/>
<organism evidence="5 6">
    <name type="scientific">Neolecta irregularis (strain DAH-3)</name>
    <dbReference type="NCBI Taxonomy" id="1198029"/>
    <lineage>
        <taxon>Eukaryota</taxon>
        <taxon>Fungi</taxon>
        <taxon>Dikarya</taxon>
        <taxon>Ascomycota</taxon>
        <taxon>Taphrinomycotina</taxon>
        <taxon>Neolectales</taxon>
        <taxon>Neolectaceae</taxon>
        <taxon>Neolecta</taxon>
    </lineage>
</organism>